<keyword evidence="4" id="KW-1003">Cell membrane</keyword>
<dbReference type="InterPro" id="IPR003661">
    <property type="entry name" value="HisK_dim/P_dom"/>
</dbReference>
<evidence type="ECO:0000256" key="9">
    <source>
        <dbReference type="ARBA" id="ARBA00022777"/>
    </source>
</evidence>
<organism evidence="16 17">
    <name type="scientific">Bacillus weihaiensis</name>
    <dbReference type="NCBI Taxonomy" id="1547283"/>
    <lineage>
        <taxon>Bacteria</taxon>
        <taxon>Bacillati</taxon>
        <taxon>Bacillota</taxon>
        <taxon>Bacilli</taxon>
        <taxon>Bacillales</taxon>
        <taxon>Bacillaceae</taxon>
        <taxon>Bacillus</taxon>
    </lineage>
</organism>
<dbReference type="Proteomes" id="UP000181936">
    <property type="component" value="Chromosome"/>
</dbReference>
<comment type="catalytic activity">
    <reaction evidence="1">
        <text>ATP + protein L-histidine = ADP + protein N-phospho-L-histidine.</text>
        <dbReference type="EC" id="2.7.13.3"/>
    </reaction>
</comment>
<keyword evidence="5" id="KW-0597">Phosphoprotein</keyword>
<dbReference type="InterPro" id="IPR004358">
    <property type="entry name" value="Sig_transdc_His_kin-like_C"/>
</dbReference>
<evidence type="ECO:0000256" key="1">
    <source>
        <dbReference type="ARBA" id="ARBA00000085"/>
    </source>
</evidence>
<dbReference type="Gene3D" id="3.30.565.10">
    <property type="entry name" value="Histidine kinase-like ATPase, C-terminal domain"/>
    <property type="match status" value="1"/>
</dbReference>
<keyword evidence="7 14" id="KW-0812">Transmembrane</keyword>
<evidence type="ECO:0000313" key="17">
    <source>
        <dbReference type="Proteomes" id="UP000181936"/>
    </source>
</evidence>
<dbReference type="Pfam" id="PF07694">
    <property type="entry name" value="5TM-5TMR_LYT"/>
    <property type="match status" value="1"/>
</dbReference>
<evidence type="ECO:0000256" key="3">
    <source>
        <dbReference type="ARBA" id="ARBA00012438"/>
    </source>
</evidence>
<proteinExistence type="predicted"/>
<keyword evidence="17" id="KW-1185">Reference proteome</keyword>
<dbReference type="KEGG" id="bwh:A9C19_08960"/>
<dbReference type="OrthoDB" id="9815750at2"/>
<dbReference type="EC" id="2.7.13.3" evidence="3"/>
<dbReference type="PROSITE" id="PS50109">
    <property type="entry name" value="HIS_KIN"/>
    <property type="match status" value="1"/>
</dbReference>
<evidence type="ECO:0000256" key="8">
    <source>
        <dbReference type="ARBA" id="ARBA00022741"/>
    </source>
</evidence>
<dbReference type="GO" id="GO:0005524">
    <property type="term" value="F:ATP binding"/>
    <property type="evidence" value="ECO:0007669"/>
    <property type="project" value="UniProtKB-KW"/>
</dbReference>
<dbReference type="PANTHER" id="PTHR43065:SF46">
    <property type="entry name" value="C4-DICARBOXYLATE TRANSPORT SENSOR PROTEIN DCTB"/>
    <property type="match status" value="1"/>
</dbReference>
<dbReference type="STRING" id="1547283.A9C19_08960"/>
<gene>
    <name evidence="16" type="ORF">A9C19_08960</name>
</gene>
<protein>
    <recommendedName>
        <fullName evidence="3">histidine kinase</fullName>
        <ecNumber evidence="3">2.7.13.3</ecNumber>
    </recommendedName>
</protein>
<dbReference type="InterPro" id="IPR036097">
    <property type="entry name" value="HisK_dim/P_sf"/>
</dbReference>
<dbReference type="SMART" id="SM00388">
    <property type="entry name" value="HisKA"/>
    <property type="match status" value="1"/>
</dbReference>
<dbReference type="EMBL" id="CP016020">
    <property type="protein sequence ID" value="APH04866.1"/>
    <property type="molecule type" value="Genomic_DNA"/>
</dbReference>
<evidence type="ECO:0000313" key="16">
    <source>
        <dbReference type="EMBL" id="APH04866.1"/>
    </source>
</evidence>
<feature type="transmembrane region" description="Helical" evidence="14">
    <location>
        <begin position="152"/>
        <end position="173"/>
    </location>
</feature>
<dbReference type="Pfam" id="PF02518">
    <property type="entry name" value="HATPase_c"/>
    <property type="match status" value="1"/>
</dbReference>
<evidence type="ECO:0000259" key="15">
    <source>
        <dbReference type="PROSITE" id="PS50109"/>
    </source>
</evidence>
<accession>A0A1L3MRB7</accession>
<evidence type="ECO:0000256" key="14">
    <source>
        <dbReference type="SAM" id="Phobius"/>
    </source>
</evidence>
<evidence type="ECO:0000256" key="4">
    <source>
        <dbReference type="ARBA" id="ARBA00022475"/>
    </source>
</evidence>
<reference evidence="16 17" key="1">
    <citation type="journal article" date="2016" name="Sci. Rep.">
        <title>Complete genome sequence and transcriptomic analysis of a novel marine strain Bacillus weihaiensis reveals the mechanism of brown algae degradation.</title>
        <authorList>
            <person name="Zhu Y."/>
            <person name="Chen P."/>
            <person name="Bao Y."/>
            <person name="Men Y."/>
            <person name="Zeng Y."/>
            <person name="Yang J."/>
            <person name="Sun J."/>
            <person name="Sun Y."/>
        </authorList>
    </citation>
    <scope>NUCLEOTIDE SEQUENCE [LARGE SCALE GENOMIC DNA]</scope>
    <source>
        <strain evidence="16 17">Alg07</strain>
    </source>
</reference>
<feature type="transmembrane region" description="Helical" evidence="14">
    <location>
        <begin position="63"/>
        <end position="90"/>
    </location>
</feature>
<keyword evidence="8" id="KW-0547">Nucleotide-binding</keyword>
<feature type="transmembrane region" description="Helical" evidence="14">
    <location>
        <begin position="127"/>
        <end position="146"/>
    </location>
</feature>
<comment type="subcellular location">
    <subcellularLocation>
        <location evidence="2">Cell membrane</location>
        <topology evidence="2">Multi-pass membrane protein</topology>
    </subcellularLocation>
</comment>
<dbReference type="GO" id="GO:0005886">
    <property type="term" value="C:plasma membrane"/>
    <property type="evidence" value="ECO:0007669"/>
    <property type="project" value="UniProtKB-SubCell"/>
</dbReference>
<keyword evidence="10" id="KW-0067">ATP-binding</keyword>
<evidence type="ECO:0000256" key="11">
    <source>
        <dbReference type="ARBA" id="ARBA00022989"/>
    </source>
</evidence>
<keyword evidence="9" id="KW-0418">Kinase</keyword>
<feature type="transmembrane region" description="Helical" evidence="14">
    <location>
        <begin position="33"/>
        <end position="51"/>
    </location>
</feature>
<dbReference type="PANTHER" id="PTHR43065">
    <property type="entry name" value="SENSOR HISTIDINE KINASE"/>
    <property type="match status" value="1"/>
</dbReference>
<dbReference type="AlphaFoldDB" id="A0A1L3MRB7"/>
<keyword evidence="11 14" id="KW-1133">Transmembrane helix</keyword>
<sequence length="409" mass="46037">MLYGLLLNLLFILVGIFLQHLWAEKTGNDHSKIVITVVTAVTIILCILLQLDHSFIQDLKFIPFIIGSLYGGIFVSILLFIIMLLVYLFVYGLTSTFIPFFLIFGSVGLACGLLSPRFFKWTMTKKLQAMVAFACLVPLFMFFFMNDHQIDSYHTVFLLITPVIAMIIVGYIMEAMRETVSLRQQIIKAEKSEVVSQLAASVSHEVRNPLTVTKGFLQLVLESEDLPLEKRKEYIRLALEELDTASNIINDYLTFAKPAPAYWELLDIGIHLKHIEDIISTYAHMNSVRIESELVSCVIQGNKQQFHQCFLNITKNCIEAMPDGGVLTIYTSIFQKHVLIQISDTGIGMTKEQLNRIGEPYFSTKEKGTGLGMMVVYSIIKAMKGTIAISSNLGQGTTFTIRIPIAVPR</sequence>
<evidence type="ECO:0000256" key="7">
    <source>
        <dbReference type="ARBA" id="ARBA00022692"/>
    </source>
</evidence>
<dbReference type="Gene3D" id="1.10.287.130">
    <property type="match status" value="1"/>
</dbReference>
<keyword evidence="6" id="KW-0808">Transferase</keyword>
<evidence type="ECO:0000256" key="2">
    <source>
        <dbReference type="ARBA" id="ARBA00004651"/>
    </source>
</evidence>
<dbReference type="Pfam" id="PF00512">
    <property type="entry name" value="HisKA"/>
    <property type="match status" value="1"/>
</dbReference>
<evidence type="ECO:0000256" key="13">
    <source>
        <dbReference type="ARBA" id="ARBA00023136"/>
    </source>
</evidence>
<name>A0A1L3MRB7_9BACI</name>
<keyword evidence="13 14" id="KW-0472">Membrane</keyword>
<dbReference type="InterPro" id="IPR003594">
    <property type="entry name" value="HATPase_dom"/>
</dbReference>
<evidence type="ECO:0000256" key="10">
    <source>
        <dbReference type="ARBA" id="ARBA00022840"/>
    </source>
</evidence>
<evidence type="ECO:0000256" key="12">
    <source>
        <dbReference type="ARBA" id="ARBA00023012"/>
    </source>
</evidence>
<dbReference type="RefSeq" id="WP_072579660.1">
    <property type="nucleotide sequence ID" value="NZ_CP016020.1"/>
</dbReference>
<dbReference type="InterPro" id="IPR036890">
    <property type="entry name" value="HATPase_C_sf"/>
</dbReference>
<keyword evidence="12" id="KW-0902">Two-component regulatory system</keyword>
<dbReference type="PRINTS" id="PR00344">
    <property type="entry name" value="BCTRLSENSOR"/>
</dbReference>
<dbReference type="InterPro" id="IPR005467">
    <property type="entry name" value="His_kinase_dom"/>
</dbReference>
<dbReference type="CDD" id="cd00082">
    <property type="entry name" value="HisKA"/>
    <property type="match status" value="1"/>
</dbReference>
<dbReference type="GO" id="GO:0071555">
    <property type="term" value="P:cell wall organization"/>
    <property type="evidence" value="ECO:0007669"/>
    <property type="project" value="InterPro"/>
</dbReference>
<dbReference type="SUPFAM" id="SSF55874">
    <property type="entry name" value="ATPase domain of HSP90 chaperone/DNA topoisomerase II/histidine kinase"/>
    <property type="match status" value="1"/>
</dbReference>
<feature type="domain" description="Histidine kinase" evidence="15">
    <location>
        <begin position="201"/>
        <end position="407"/>
    </location>
</feature>
<dbReference type="SUPFAM" id="SSF47384">
    <property type="entry name" value="Homodimeric domain of signal transducing histidine kinase"/>
    <property type="match status" value="1"/>
</dbReference>
<evidence type="ECO:0000256" key="5">
    <source>
        <dbReference type="ARBA" id="ARBA00022553"/>
    </source>
</evidence>
<dbReference type="InterPro" id="IPR011620">
    <property type="entry name" value="Sig_transdc_His_kinase_LytS_TM"/>
</dbReference>
<feature type="transmembrane region" description="Helical" evidence="14">
    <location>
        <begin position="96"/>
        <end position="115"/>
    </location>
</feature>
<dbReference type="SMART" id="SM00387">
    <property type="entry name" value="HATPase_c"/>
    <property type="match status" value="1"/>
</dbReference>
<dbReference type="GO" id="GO:0000155">
    <property type="term" value="F:phosphorelay sensor kinase activity"/>
    <property type="evidence" value="ECO:0007669"/>
    <property type="project" value="InterPro"/>
</dbReference>
<evidence type="ECO:0000256" key="6">
    <source>
        <dbReference type="ARBA" id="ARBA00022679"/>
    </source>
</evidence>